<keyword evidence="3" id="KW-0805">Transcription regulation</keyword>
<evidence type="ECO:0000256" key="5">
    <source>
        <dbReference type="ARBA" id="ARBA00023163"/>
    </source>
</evidence>
<keyword evidence="6" id="KW-0539">Nucleus</keyword>
<dbReference type="AlphaFoldDB" id="A0A9P7N794"/>
<evidence type="ECO:0000256" key="6">
    <source>
        <dbReference type="ARBA" id="ARBA00023242"/>
    </source>
</evidence>
<dbReference type="PANTHER" id="PTHR13224">
    <property type="entry name" value="THYROID HORMONE RECEPTOR-ASSOCIATED PROTEIN-RELATED"/>
    <property type="match status" value="1"/>
</dbReference>
<dbReference type="InterPro" id="IPR048338">
    <property type="entry name" value="Mediator_Med16"/>
</dbReference>
<keyword evidence="8" id="KW-1185">Reference proteome</keyword>
<comment type="similarity">
    <text evidence="2">Belongs to the Mediator complex subunit 16 family.</text>
</comment>
<comment type="subcellular location">
    <subcellularLocation>
        <location evidence="1">Nucleus</location>
    </subcellularLocation>
</comment>
<sequence length="161" mass="17513">MTTDRMPLMLDNAMPMDHNNVDDLFGDGVSLQLSMRSVSKQLPHRLDELRNHGCCQAVAWSKSGTIASLTPDGQGLELRLLRCHPDDGTWDLSEATTCDLVKGSPAIPLIHLEWGPTNSPELAVIDAVGRVVVVTFGISLNHPFLTRRVDADTVDSLNAVS</sequence>
<dbReference type="EMBL" id="SRPW01002291">
    <property type="protein sequence ID" value="KAG5993970.1"/>
    <property type="molecule type" value="Genomic_DNA"/>
</dbReference>
<evidence type="ECO:0000256" key="4">
    <source>
        <dbReference type="ARBA" id="ARBA00023159"/>
    </source>
</evidence>
<organism evidence="7 8">
    <name type="scientific">Claviceps pusilla</name>
    <dbReference type="NCBI Taxonomy" id="123648"/>
    <lineage>
        <taxon>Eukaryota</taxon>
        <taxon>Fungi</taxon>
        <taxon>Dikarya</taxon>
        <taxon>Ascomycota</taxon>
        <taxon>Pezizomycotina</taxon>
        <taxon>Sordariomycetes</taxon>
        <taxon>Hypocreomycetidae</taxon>
        <taxon>Hypocreales</taxon>
        <taxon>Clavicipitaceae</taxon>
        <taxon>Claviceps</taxon>
    </lineage>
</organism>
<evidence type="ECO:0000313" key="8">
    <source>
        <dbReference type="Proteomes" id="UP000748025"/>
    </source>
</evidence>
<gene>
    <name evidence="7" type="ORF">E4U43_003346</name>
</gene>
<comment type="caution">
    <text evidence="7">The sequence shown here is derived from an EMBL/GenBank/DDBJ whole genome shotgun (WGS) entry which is preliminary data.</text>
</comment>
<keyword evidence="4" id="KW-0010">Activator</keyword>
<name>A0A9P7N794_9HYPO</name>
<dbReference type="Proteomes" id="UP000748025">
    <property type="component" value="Unassembled WGS sequence"/>
</dbReference>
<evidence type="ECO:0008006" key="9">
    <source>
        <dbReference type="Google" id="ProtNLM"/>
    </source>
</evidence>
<dbReference type="GO" id="GO:0016592">
    <property type="term" value="C:mediator complex"/>
    <property type="evidence" value="ECO:0007669"/>
    <property type="project" value="TreeGrafter"/>
</dbReference>
<evidence type="ECO:0000313" key="7">
    <source>
        <dbReference type="EMBL" id="KAG5993970.1"/>
    </source>
</evidence>
<protein>
    <recommendedName>
        <fullName evidence="9">Mediator of RNA polymerase II transcription subunit 16</fullName>
    </recommendedName>
</protein>
<dbReference type="OrthoDB" id="4139168at2759"/>
<dbReference type="PANTHER" id="PTHR13224:SF6">
    <property type="entry name" value="MEDIATOR OF RNA POLYMERASE II TRANSCRIPTION SUBUNIT 16"/>
    <property type="match status" value="1"/>
</dbReference>
<evidence type="ECO:0000256" key="2">
    <source>
        <dbReference type="ARBA" id="ARBA00006543"/>
    </source>
</evidence>
<accession>A0A9P7N794</accession>
<reference evidence="7" key="1">
    <citation type="journal article" date="2020" name="bioRxiv">
        <title>Whole genome comparisons of ergot fungi reveals the divergence and evolution of species within the genus Claviceps are the result of varying mechanisms driving genome evolution and host range expansion.</title>
        <authorList>
            <person name="Wyka S.A."/>
            <person name="Mondo S.J."/>
            <person name="Liu M."/>
            <person name="Dettman J."/>
            <person name="Nalam V."/>
            <person name="Broders K.D."/>
        </authorList>
    </citation>
    <scope>NUCLEOTIDE SEQUENCE</scope>
    <source>
        <strain evidence="7">CCC 602</strain>
    </source>
</reference>
<proteinExistence type="inferred from homology"/>
<feature type="non-terminal residue" evidence="7">
    <location>
        <position position="161"/>
    </location>
</feature>
<evidence type="ECO:0000256" key="1">
    <source>
        <dbReference type="ARBA" id="ARBA00004123"/>
    </source>
</evidence>
<keyword evidence="5" id="KW-0804">Transcription</keyword>
<dbReference type="GO" id="GO:0045893">
    <property type="term" value="P:positive regulation of DNA-templated transcription"/>
    <property type="evidence" value="ECO:0007669"/>
    <property type="project" value="TreeGrafter"/>
</dbReference>
<evidence type="ECO:0000256" key="3">
    <source>
        <dbReference type="ARBA" id="ARBA00023015"/>
    </source>
</evidence>